<feature type="compositionally biased region" description="Basic residues" evidence="1">
    <location>
        <begin position="907"/>
        <end position="920"/>
    </location>
</feature>
<feature type="region of interest" description="Disordered" evidence="1">
    <location>
        <begin position="898"/>
        <end position="932"/>
    </location>
</feature>
<reference evidence="3" key="2">
    <citation type="submission" date="2025-08" db="UniProtKB">
        <authorList>
            <consortium name="RefSeq"/>
        </authorList>
    </citation>
    <scope>IDENTIFICATION</scope>
    <source>
        <tissue evidence="3">Leaf</tissue>
    </source>
</reference>
<dbReference type="AlphaFoldDB" id="A0A6P5FT16"/>
<gene>
    <name evidence="3" type="primary">LOC109715878</name>
</gene>
<dbReference type="GeneID" id="109715878"/>
<sequence>MAMATATATATTKKEKKRHRSSPFSSADDLLSAAPSLASSSSGRSSLKTLIWSLPPSSPLLPPLPSSLHLAVSRSLDSFTASLRSAPSAAASPGRSSRSPPSKRWRRPLAAARDGEPSPETLDQLENLRAYAYVTHLCVAHPRKPFAAPDLLPAVRSLHDGLVLYEMDPALLSQVANLCEEWWKENLPGREQVISQSLPYLLSRSLTLSKKTDVRRVYALREAFTLFDYVDESIEDMRQLLVRCVIAPVYLKVEEGRRFVAFTLGLSEQLAKEALALIRSQIPFGRKSVLEAYGDVLFRAWKGSQGFLKEEIEGGFLQGLIEGAIHARSSSLAASIRRILGGFIGQRATDGVEKLLFRLAEPVLFRSLQVANSNVRHNALHLLLDLFPLEDPDVTKEVKDTLLDKQFFLLEKLLMDDCPEVRAVAVEGLFRILHMFWEVIPSSRITKFLTMIIDSMSHDSSNEVRFSTVNGTIYLLENPQSHEIMKVLLPRLGFMFLDPSLSVRAAVVDLLLAVRDIRSLQFNKVVSLDVLLSSLANDHPKVAQKITRLLIPSYFPSKLNVKEACSRCVALIKRSPAAGARFCEFALSEGSSSRSLMELLKIFICLALAPDGLNSDLIDGLIIASANMSHGLLEKSSNMETLKELFSTEKLKSLLTAAPSERARSALWRLVSLLTPDNLTGLHHHCMDIILNSNGLSENLDRQGLVRVVHKLMFSSNLSDDLFEALTNILQSTASRFIDKYELDLPQLDVASFKKKKIRKGLATSVIPNSEEESDISAAAAAAAWQIKELLTAEDTREATLKSPVSAIAFSALKIISHVFVEECLQWELLDMAPISAYMYFSMYMSLQDLDSSGAKELGGDVNNDLQQTNSCRETVMEESLIHLLDCADKVLSEPFAEKTSDSSSKSKCHDKGPKHRKIRHNEALDGDESKTDAHEVRGMQNLFRLATTILKFIVDAATMKLINHDLLRCLKFASTYARHVVSAIERHKASFVGEGSKEMLTFLKSSFTYAAKLLHLVLTRSSESSAPPPGEAFYLSNDLLDVISSVESYLGSKFAVNIISVAKEWLPILVLGLGCNQLIKPNQKGGNAKLPDFMGVNFPVWLSVLSETELLEFNGLNQDDQENQNKEAKSSVFKKLAEMIVVLLKKGSPKILDAVGGVFMAGLDVGLERTDSGLVLGLAHFLCVKLLDKDFATRGELDTIYSFLQDFYLRVERRLRDHHISESSSQQLESANALIRSVLEGAR</sequence>
<accession>A0A6P5FT16</accession>
<dbReference type="OrthoDB" id="10062843at2759"/>
<dbReference type="PANTHER" id="PTHR16199:SF4">
    <property type="entry name" value="CONDENSIN-2 COMPLEX SUBUNIT G2"/>
    <property type="match status" value="1"/>
</dbReference>
<name>A0A6P5FT16_ANACO</name>
<dbReference type="GO" id="GO:0000796">
    <property type="term" value="C:condensin complex"/>
    <property type="evidence" value="ECO:0007669"/>
    <property type="project" value="TreeGrafter"/>
</dbReference>
<dbReference type="GO" id="GO:0000070">
    <property type="term" value="P:mitotic sister chromatid segregation"/>
    <property type="evidence" value="ECO:0007669"/>
    <property type="project" value="TreeGrafter"/>
</dbReference>
<evidence type="ECO:0000313" key="3">
    <source>
        <dbReference type="RefSeq" id="XP_020096688.1"/>
    </source>
</evidence>
<dbReference type="InterPro" id="IPR024741">
    <property type="entry name" value="Condensin2_G2"/>
</dbReference>
<feature type="compositionally biased region" description="Low complexity" evidence="1">
    <location>
        <begin position="22"/>
        <end position="44"/>
    </location>
</feature>
<proteinExistence type="predicted"/>
<organism evidence="2 3">
    <name type="scientific">Ananas comosus</name>
    <name type="common">Pineapple</name>
    <name type="synonym">Ananas ananas</name>
    <dbReference type="NCBI Taxonomy" id="4615"/>
    <lineage>
        <taxon>Eukaryota</taxon>
        <taxon>Viridiplantae</taxon>
        <taxon>Streptophyta</taxon>
        <taxon>Embryophyta</taxon>
        <taxon>Tracheophyta</taxon>
        <taxon>Spermatophyta</taxon>
        <taxon>Magnoliopsida</taxon>
        <taxon>Liliopsida</taxon>
        <taxon>Poales</taxon>
        <taxon>Bromeliaceae</taxon>
        <taxon>Bromelioideae</taxon>
        <taxon>Ananas</taxon>
    </lineage>
</organism>
<dbReference type="Pfam" id="PF12422">
    <property type="entry name" value="Condensin2nSMC"/>
    <property type="match status" value="1"/>
</dbReference>
<dbReference type="RefSeq" id="XP_020096688.1">
    <property type="nucleotide sequence ID" value="XM_020241099.1"/>
</dbReference>
<dbReference type="SUPFAM" id="SSF48371">
    <property type="entry name" value="ARM repeat"/>
    <property type="match status" value="1"/>
</dbReference>
<dbReference type="Gene3D" id="1.25.10.10">
    <property type="entry name" value="Leucine-rich Repeat Variant"/>
    <property type="match status" value="1"/>
</dbReference>
<feature type="compositionally biased region" description="Low complexity" evidence="1">
    <location>
        <begin position="86"/>
        <end position="100"/>
    </location>
</feature>
<dbReference type="GO" id="GO:0005634">
    <property type="term" value="C:nucleus"/>
    <property type="evidence" value="ECO:0007669"/>
    <property type="project" value="InterPro"/>
</dbReference>
<evidence type="ECO:0000313" key="2">
    <source>
        <dbReference type="Proteomes" id="UP000515123"/>
    </source>
</evidence>
<dbReference type="InterPro" id="IPR016024">
    <property type="entry name" value="ARM-type_fold"/>
</dbReference>
<feature type="region of interest" description="Disordered" evidence="1">
    <location>
        <begin position="86"/>
        <end position="120"/>
    </location>
</feature>
<dbReference type="Proteomes" id="UP000515123">
    <property type="component" value="Linkage group 9"/>
</dbReference>
<evidence type="ECO:0000256" key="1">
    <source>
        <dbReference type="SAM" id="MobiDB-lite"/>
    </source>
</evidence>
<feature type="region of interest" description="Disordered" evidence="1">
    <location>
        <begin position="1"/>
        <end position="44"/>
    </location>
</feature>
<dbReference type="PANTHER" id="PTHR16199">
    <property type="entry name" value="CONDENSIN-2 COMPLEX SUBUNIT G2"/>
    <property type="match status" value="1"/>
</dbReference>
<feature type="compositionally biased region" description="Basic and acidic residues" evidence="1">
    <location>
        <begin position="921"/>
        <end position="932"/>
    </location>
</feature>
<keyword evidence="2" id="KW-1185">Reference proteome</keyword>
<protein>
    <submittedName>
        <fullName evidence="3">Uncharacterized protein LOC109715878</fullName>
    </submittedName>
</protein>
<dbReference type="InterPro" id="IPR011989">
    <property type="entry name" value="ARM-like"/>
</dbReference>
<reference evidence="2" key="1">
    <citation type="journal article" date="2015" name="Nat. Genet.">
        <title>The pineapple genome and the evolution of CAM photosynthesis.</title>
        <authorList>
            <person name="Ming R."/>
            <person name="VanBuren R."/>
            <person name="Wai C.M."/>
            <person name="Tang H."/>
            <person name="Schatz M.C."/>
            <person name="Bowers J.E."/>
            <person name="Lyons E."/>
            <person name="Wang M.L."/>
            <person name="Chen J."/>
            <person name="Biggers E."/>
            <person name="Zhang J."/>
            <person name="Huang L."/>
            <person name="Zhang L."/>
            <person name="Miao W."/>
            <person name="Zhang J."/>
            <person name="Ye Z."/>
            <person name="Miao C."/>
            <person name="Lin Z."/>
            <person name="Wang H."/>
            <person name="Zhou H."/>
            <person name="Yim W.C."/>
            <person name="Priest H.D."/>
            <person name="Zheng C."/>
            <person name="Woodhouse M."/>
            <person name="Edger P.P."/>
            <person name="Guyot R."/>
            <person name="Guo H.B."/>
            <person name="Guo H."/>
            <person name="Zheng G."/>
            <person name="Singh R."/>
            <person name="Sharma A."/>
            <person name="Min X."/>
            <person name="Zheng Y."/>
            <person name="Lee H."/>
            <person name="Gurtowski J."/>
            <person name="Sedlazeck F.J."/>
            <person name="Harkess A."/>
            <person name="McKain M.R."/>
            <person name="Liao Z."/>
            <person name="Fang J."/>
            <person name="Liu J."/>
            <person name="Zhang X."/>
            <person name="Zhang Q."/>
            <person name="Hu W."/>
            <person name="Qin Y."/>
            <person name="Wang K."/>
            <person name="Chen L.Y."/>
            <person name="Shirley N."/>
            <person name="Lin Y.R."/>
            <person name="Liu L.Y."/>
            <person name="Hernandez A.G."/>
            <person name="Wright C.L."/>
            <person name="Bulone V."/>
            <person name="Tuskan G.A."/>
            <person name="Heath K."/>
            <person name="Zee F."/>
            <person name="Moore P.H."/>
            <person name="Sunkar R."/>
            <person name="Leebens-Mack J.H."/>
            <person name="Mockler T."/>
            <person name="Bennetzen J.L."/>
            <person name="Freeling M."/>
            <person name="Sankoff D."/>
            <person name="Paterson A.H."/>
            <person name="Zhu X."/>
            <person name="Yang X."/>
            <person name="Smith J.A."/>
            <person name="Cushman J.C."/>
            <person name="Paull R.E."/>
            <person name="Yu Q."/>
        </authorList>
    </citation>
    <scope>NUCLEOTIDE SEQUENCE [LARGE SCALE GENOMIC DNA]</scope>
    <source>
        <strain evidence="2">cv. F153</strain>
    </source>
</reference>
<feature type="compositionally biased region" description="Low complexity" evidence="1">
    <location>
        <begin position="1"/>
        <end position="11"/>
    </location>
</feature>